<dbReference type="Pfam" id="PF00989">
    <property type="entry name" value="PAS"/>
    <property type="match status" value="1"/>
</dbReference>
<evidence type="ECO:0000256" key="2">
    <source>
        <dbReference type="ARBA" id="ARBA00012438"/>
    </source>
</evidence>
<dbReference type="InterPro" id="IPR036097">
    <property type="entry name" value="HisK_dim/P_sf"/>
</dbReference>
<gene>
    <name evidence="15" type="ORF">RHIZ70_2228</name>
</gene>
<evidence type="ECO:0000256" key="4">
    <source>
        <dbReference type="ARBA" id="ARBA00022679"/>
    </source>
</evidence>
<keyword evidence="4" id="KW-0808">Transferase</keyword>
<dbReference type="PROSITE" id="PS50109">
    <property type="entry name" value="HIS_KIN"/>
    <property type="match status" value="1"/>
</dbReference>
<dbReference type="GO" id="GO:0000155">
    <property type="term" value="F:phosphorelay sensor kinase activity"/>
    <property type="evidence" value="ECO:0007669"/>
    <property type="project" value="InterPro"/>
</dbReference>
<organism evidence="15 16">
    <name type="scientific">Ciceribacter selenitireducens ATCC BAA-1503</name>
    <dbReference type="NCBI Taxonomy" id="1336235"/>
    <lineage>
        <taxon>Bacteria</taxon>
        <taxon>Pseudomonadati</taxon>
        <taxon>Pseudomonadota</taxon>
        <taxon>Alphaproteobacteria</taxon>
        <taxon>Hyphomicrobiales</taxon>
        <taxon>Rhizobiaceae</taxon>
        <taxon>Ciceribacter</taxon>
    </lineage>
</organism>
<dbReference type="SMART" id="SM00388">
    <property type="entry name" value="HisKA"/>
    <property type="match status" value="1"/>
</dbReference>
<dbReference type="FunFam" id="1.10.287.130:FF:000037">
    <property type="entry name" value="Hybrid sensor histidine kinase/response regulator"/>
    <property type="match status" value="1"/>
</dbReference>
<keyword evidence="6" id="KW-0418">Kinase</keyword>
<sequence length="878" mass="95532">MTREPKGADDEGPLVDRATRSGTALRVILLAFVLLAAAVAFVVFRGQLDNEIVLGLLGILAMMGIFFIVAAVIGFVEVMPQSHSDTLARSFLASQPDGILITDADGRVIYANGAYGRMTGAKKATEVQSLEALLSRYRESSEALYRLTNGLREGREGYEEFRLLKPLGTHTGSGSGAHWYRLKARMLAGERRLGKKLHIWQISDITSERDDQERFFKELQHAIDYLDHAPAGFFSAGRKGEIYYLNATLAEWLGVDLTQFSPGSMTIADLVAGEGMALINSVQAEPGQSKTETLDLDLRRVNGQSLPVRLVHRVRSARDGAPGESRSIVLARQDGGSDQSASIASMRFTRFFNNTPMAIASVDGEGRILRTNAPFLKLFSDIVSRDDVDRGGKLEVFFHESERERFREALAAAKDRQVDIAPIDSRHPESDARHFRFYVNAVIDQSDEAPEEAAIVYAVDVTDQKALETQMAQTQKMNAVGTLAGGIAHDFNNVLTAILLSSDHLLLQARPSDSSFADLMEIKRNANRAAVLVRQLLAFSRKQTMRPSVLNLTDVIGDLRMLVDRLISGSNVKLKVEYGRDLWAVKTDLSQFEQVLINLCVNARDAMPDGGTITVTTRNISSAEAAAFNYRGLPEEEFVLVEVADTGTGIAPEIMDKIFEPFFTTKDVGKGTGLGLAMVYGIVKQSGGYIYPVSEVGHGTKFSIFLPRHIPEIVPASATAAVAGASGEGGVEQAVGASQPPAGPDAKEPADLTGKSAVVLLVEDEEAVRRGGKRMLETRGYTVHEAGSGVEALDIMQELQGAVDIVVSDVVMPEMDGPTLLTELRKNYPELKFIFVSGYAEDAFARNLPADAKFGFLPKPFSLKQLAVAVREMLDGAN</sequence>
<accession>A0A376AFS9</accession>
<dbReference type="PANTHER" id="PTHR43065">
    <property type="entry name" value="SENSOR HISTIDINE KINASE"/>
    <property type="match status" value="1"/>
</dbReference>
<dbReference type="Pfam" id="PF00072">
    <property type="entry name" value="Response_reg"/>
    <property type="match status" value="1"/>
</dbReference>
<evidence type="ECO:0000256" key="5">
    <source>
        <dbReference type="ARBA" id="ARBA00022741"/>
    </source>
</evidence>
<dbReference type="InterPro" id="IPR000014">
    <property type="entry name" value="PAS"/>
</dbReference>
<dbReference type="RefSeq" id="WP_115669296.1">
    <property type="nucleotide sequence ID" value="NZ_UEYP01000002.1"/>
</dbReference>
<keyword evidence="16" id="KW-1185">Reference proteome</keyword>
<name>A0A376AFS9_9HYPH</name>
<dbReference type="Pfam" id="PF02518">
    <property type="entry name" value="HATPase_c"/>
    <property type="match status" value="1"/>
</dbReference>
<dbReference type="EMBL" id="UEYP01000002">
    <property type="protein sequence ID" value="SSC66520.1"/>
    <property type="molecule type" value="Genomic_DNA"/>
</dbReference>
<dbReference type="InterPro" id="IPR013656">
    <property type="entry name" value="PAS_4"/>
</dbReference>
<feature type="domain" description="PAS" evidence="14">
    <location>
        <begin position="84"/>
        <end position="120"/>
    </location>
</feature>
<dbReference type="SUPFAM" id="SSF47384">
    <property type="entry name" value="Homodimeric domain of signal transducing histidine kinase"/>
    <property type="match status" value="1"/>
</dbReference>
<dbReference type="InterPro" id="IPR013767">
    <property type="entry name" value="PAS_fold"/>
</dbReference>
<keyword evidence="8" id="KW-0902">Two-component regulatory system</keyword>
<reference evidence="16" key="1">
    <citation type="submission" date="2018-07" db="EMBL/GenBank/DDBJ databases">
        <authorList>
            <person name="Peiro R."/>
            <person name="Begona"/>
            <person name="Cbmso G."/>
            <person name="Lopez M."/>
            <person name="Gonzalez S."/>
        </authorList>
    </citation>
    <scope>NUCLEOTIDE SEQUENCE [LARGE SCALE GENOMIC DNA]</scope>
</reference>
<dbReference type="InterPro" id="IPR011006">
    <property type="entry name" value="CheY-like_superfamily"/>
</dbReference>
<evidence type="ECO:0000313" key="16">
    <source>
        <dbReference type="Proteomes" id="UP000254764"/>
    </source>
</evidence>
<dbReference type="STRING" id="1336235.GCA_000518785_00450"/>
<evidence type="ECO:0000259" key="13">
    <source>
        <dbReference type="PROSITE" id="PS50110"/>
    </source>
</evidence>
<dbReference type="SMART" id="SM00091">
    <property type="entry name" value="PAS"/>
    <property type="match status" value="3"/>
</dbReference>
<feature type="domain" description="Histidine kinase" evidence="12">
    <location>
        <begin position="486"/>
        <end position="710"/>
    </location>
</feature>
<dbReference type="EC" id="2.7.13.3" evidence="2"/>
<dbReference type="InterPro" id="IPR035965">
    <property type="entry name" value="PAS-like_dom_sf"/>
</dbReference>
<dbReference type="GO" id="GO:0006355">
    <property type="term" value="P:regulation of DNA-templated transcription"/>
    <property type="evidence" value="ECO:0007669"/>
    <property type="project" value="InterPro"/>
</dbReference>
<dbReference type="Gene3D" id="1.10.287.130">
    <property type="match status" value="1"/>
</dbReference>
<keyword evidence="5" id="KW-0547">Nucleotide-binding</keyword>
<evidence type="ECO:0000256" key="7">
    <source>
        <dbReference type="ARBA" id="ARBA00022840"/>
    </source>
</evidence>
<dbReference type="NCBIfam" id="TIGR00229">
    <property type="entry name" value="sensory_box"/>
    <property type="match status" value="1"/>
</dbReference>
<dbReference type="AlphaFoldDB" id="A0A376AFS9"/>
<dbReference type="InterPro" id="IPR001789">
    <property type="entry name" value="Sig_transdc_resp-reg_receiver"/>
</dbReference>
<proteinExistence type="predicted"/>
<dbReference type="PRINTS" id="PR00344">
    <property type="entry name" value="BCTRLSENSOR"/>
</dbReference>
<dbReference type="Gene3D" id="3.30.450.20">
    <property type="entry name" value="PAS domain"/>
    <property type="match status" value="2"/>
</dbReference>
<dbReference type="Proteomes" id="UP000254764">
    <property type="component" value="Unassembled WGS sequence"/>
</dbReference>
<dbReference type="OrthoDB" id="9796100at2"/>
<dbReference type="PROSITE" id="PS50110">
    <property type="entry name" value="RESPONSE_REGULATORY"/>
    <property type="match status" value="1"/>
</dbReference>
<dbReference type="InterPro" id="IPR005467">
    <property type="entry name" value="His_kinase_dom"/>
</dbReference>
<dbReference type="CDD" id="cd00130">
    <property type="entry name" value="PAS"/>
    <property type="match status" value="2"/>
</dbReference>
<feature type="transmembrane region" description="Helical" evidence="11">
    <location>
        <begin position="24"/>
        <end position="44"/>
    </location>
</feature>
<dbReference type="Gene3D" id="3.30.565.10">
    <property type="entry name" value="Histidine kinase-like ATPase, C-terminal domain"/>
    <property type="match status" value="1"/>
</dbReference>
<evidence type="ECO:0000256" key="10">
    <source>
        <dbReference type="SAM" id="MobiDB-lite"/>
    </source>
</evidence>
<dbReference type="PROSITE" id="PS50112">
    <property type="entry name" value="PAS"/>
    <property type="match status" value="1"/>
</dbReference>
<keyword evidence="11" id="KW-0472">Membrane</keyword>
<evidence type="ECO:0000259" key="12">
    <source>
        <dbReference type="PROSITE" id="PS50109"/>
    </source>
</evidence>
<dbReference type="InterPro" id="IPR003661">
    <property type="entry name" value="HisK_dim/P_dom"/>
</dbReference>
<evidence type="ECO:0000259" key="14">
    <source>
        <dbReference type="PROSITE" id="PS50112"/>
    </source>
</evidence>
<dbReference type="InterPro" id="IPR003594">
    <property type="entry name" value="HATPase_dom"/>
</dbReference>
<evidence type="ECO:0000256" key="8">
    <source>
        <dbReference type="ARBA" id="ARBA00023012"/>
    </source>
</evidence>
<protein>
    <recommendedName>
        <fullName evidence="2">histidine kinase</fullName>
        <ecNumber evidence="2">2.7.13.3</ecNumber>
    </recommendedName>
</protein>
<comment type="catalytic activity">
    <reaction evidence="1">
        <text>ATP + protein L-histidine = ADP + protein N-phospho-L-histidine.</text>
        <dbReference type="EC" id="2.7.13.3"/>
    </reaction>
</comment>
<feature type="transmembrane region" description="Helical" evidence="11">
    <location>
        <begin position="56"/>
        <end position="76"/>
    </location>
</feature>
<evidence type="ECO:0000256" key="6">
    <source>
        <dbReference type="ARBA" id="ARBA00022777"/>
    </source>
</evidence>
<dbReference type="SUPFAM" id="SSF55874">
    <property type="entry name" value="ATPase domain of HSP90 chaperone/DNA topoisomerase II/histidine kinase"/>
    <property type="match status" value="1"/>
</dbReference>
<dbReference type="SMART" id="SM00448">
    <property type="entry name" value="REC"/>
    <property type="match status" value="1"/>
</dbReference>
<evidence type="ECO:0000256" key="1">
    <source>
        <dbReference type="ARBA" id="ARBA00000085"/>
    </source>
</evidence>
<dbReference type="InterPro" id="IPR004358">
    <property type="entry name" value="Sig_transdc_His_kin-like_C"/>
</dbReference>
<dbReference type="PANTHER" id="PTHR43065:SF42">
    <property type="entry name" value="TWO-COMPONENT SENSOR PPRA"/>
    <property type="match status" value="1"/>
</dbReference>
<dbReference type="SMART" id="SM00387">
    <property type="entry name" value="HATPase_c"/>
    <property type="match status" value="1"/>
</dbReference>
<evidence type="ECO:0000313" key="15">
    <source>
        <dbReference type="EMBL" id="SSC66520.1"/>
    </source>
</evidence>
<dbReference type="CDD" id="cd00082">
    <property type="entry name" value="HisKA"/>
    <property type="match status" value="1"/>
</dbReference>
<keyword evidence="11" id="KW-0812">Transmembrane</keyword>
<dbReference type="NCBIfam" id="NF046020">
    <property type="entry name" value="HisKinCckABruc"/>
    <property type="match status" value="1"/>
</dbReference>
<dbReference type="GO" id="GO:0005524">
    <property type="term" value="F:ATP binding"/>
    <property type="evidence" value="ECO:0007669"/>
    <property type="project" value="UniProtKB-KW"/>
</dbReference>
<dbReference type="Pfam" id="PF08448">
    <property type="entry name" value="PAS_4"/>
    <property type="match status" value="1"/>
</dbReference>
<feature type="region of interest" description="Disordered" evidence="10">
    <location>
        <begin position="731"/>
        <end position="750"/>
    </location>
</feature>
<dbReference type="Gene3D" id="3.40.50.2300">
    <property type="match status" value="1"/>
</dbReference>
<feature type="domain" description="Response regulatory" evidence="13">
    <location>
        <begin position="758"/>
        <end position="874"/>
    </location>
</feature>
<evidence type="ECO:0000256" key="11">
    <source>
        <dbReference type="SAM" id="Phobius"/>
    </source>
</evidence>
<evidence type="ECO:0000256" key="3">
    <source>
        <dbReference type="ARBA" id="ARBA00022553"/>
    </source>
</evidence>
<feature type="modified residue" description="4-aspartylphosphate" evidence="9">
    <location>
        <position position="809"/>
    </location>
</feature>
<dbReference type="SUPFAM" id="SSF52172">
    <property type="entry name" value="CheY-like"/>
    <property type="match status" value="1"/>
</dbReference>
<keyword evidence="7" id="KW-0067">ATP-binding</keyword>
<evidence type="ECO:0000256" key="9">
    <source>
        <dbReference type="PROSITE-ProRule" id="PRU00169"/>
    </source>
</evidence>
<dbReference type="SUPFAM" id="SSF55785">
    <property type="entry name" value="PYP-like sensor domain (PAS domain)"/>
    <property type="match status" value="3"/>
</dbReference>
<keyword evidence="11" id="KW-1133">Transmembrane helix</keyword>
<keyword evidence="3 9" id="KW-0597">Phosphoprotein</keyword>
<dbReference type="InterPro" id="IPR036890">
    <property type="entry name" value="HATPase_C_sf"/>
</dbReference>